<evidence type="ECO:0000256" key="5">
    <source>
        <dbReference type="ARBA" id="ARBA00022801"/>
    </source>
</evidence>
<comment type="catalytic activity">
    <reaction evidence="1 6">
        <text>Cleavage of hydrophobic, N-terminal signal or leader sequences from secreted and periplasmic proteins.</text>
        <dbReference type="EC" id="3.4.21.89"/>
    </reaction>
</comment>
<evidence type="ECO:0000256" key="2">
    <source>
        <dbReference type="ARBA" id="ARBA00004401"/>
    </source>
</evidence>
<evidence type="ECO:0000313" key="9">
    <source>
        <dbReference type="Proteomes" id="UP001490816"/>
    </source>
</evidence>
<keyword evidence="6" id="KW-1133">Transmembrane helix</keyword>
<dbReference type="Proteomes" id="UP001490816">
    <property type="component" value="Unassembled WGS sequence"/>
</dbReference>
<keyword evidence="5 6" id="KW-0378">Hydrolase</keyword>
<dbReference type="Gene3D" id="2.10.109.10">
    <property type="entry name" value="Umud Fragment, subunit A"/>
    <property type="match status" value="1"/>
</dbReference>
<evidence type="ECO:0000256" key="1">
    <source>
        <dbReference type="ARBA" id="ARBA00000677"/>
    </source>
</evidence>
<dbReference type="InterPro" id="IPR019533">
    <property type="entry name" value="Peptidase_S26"/>
</dbReference>
<proteinExistence type="inferred from homology"/>
<evidence type="ECO:0000256" key="3">
    <source>
        <dbReference type="ARBA" id="ARBA00009370"/>
    </source>
</evidence>
<evidence type="ECO:0000313" key="8">
    <source>
        <dbReference type="EMBL" id="MEQ2469855.1"/>
    </source>
</evidence>
<comment type="similarity">
    <text evidence="3 6">Belongs to the peptidase S26 family.</text>
</comment>
<dbReference type="NCBIfam" id="TIGR02227">
    <property type="entry name" value="sigpep_I_bact"/>
    <property type="match status" value="1"/>
</dbReference>
<keyword evidence="6" id="KW-0812">Transmembrane</keyword>
<keyword evidence="6" id="KW-0645">Protease</keyword>
<dbReference type="PRINTS" id="PR00727">
    <property type="entry name" value="LEADERPTASE"/>
</dbReference>
<dbReference type="EMBL" id="JBBMEZ010000012">
    <property type="protein sequence ID" value="MEQ2469855.1"/>
    <property type="molecule type" value="Genomic_DNA"/>
</dbReference>
<dbReference type="PANTHER" id="PTHR43390">
    <property type="entry name" value="SIGNAL PEPTIDASE I"/>
    <property type="match status" value="1"/>
</dbReference>
<evidence type="ECO:0000256" key="4">
    <source>
        <dbReference type="ARBA" id="ARBA00013208"/>
    </source>
</evidence>
<evidence type="ECO:0000259" key="7">
    <source>
        <dbReference type="Pfam" id="PF10502"/>
    </source>
</evidence>
<dbReference type="InterPro" id="IPR036286">
    <property type="entry name" value="LexA/Signal_pep-like_sf"/>
</dbReference>
<accession>A0ABV1F906</accession>
<dbReference type="PANTHER" id="PTHR43390:SF1">
    <property type="entry name" value="CHLOROPLAST PROCESSING PEPTIDASE"/>
    <property type="match status" value="1"/>
</dbReference>
<sequence>MPQKPKKNKIRIKINDKKITDYMFDFTRTIIFVFAIISVAFTFIIRDANVVGNSMLDTLHSDDKIFITNFMYEPKCGDIVAINAENQIEKRIIKRVIAVEGQTLVVDYSKNAVYVDGIKIDEPYVSSLTREPSNPLQIPYVIPEGYIFVMGDNRIISLDSRDKSIGLVSVDDVIGKAQFIFFPLDRFKYLY</sequence>
<comment type="caution">
    <text evidence="8">The sequence shown here is derived from an EMBL/GenBank/DDBJ whole genome shotgun (WGS) entry which is preliminary data.</text>
</comment>
<evidence type="ECO:0000256" key="6">
    <source>
        <dbReference type="RuleBase" id="RU362042"/>
    </source>
</evidence>
<keyword evidence="6" id="KW-0472">Membrane</keyword>
<dbReference type="InterPro" id="IPR019758">
    <property type="entry name" value="Pept_S26A_signal_pept_1_CS"/>
</dbReference>
<keyword evidence="9" id="KW-1185">Reference proteome</keyword>
<gene>
    <name evidence="8" type="primary">lepB</name>
    <name evidence="8" type="ORF">WMO39_05840</name>
</gene>
<dbReference type="CDD" id="cd06530">
    <property type="entry name" value="S26_SPase_I"/>
    <property type="match status" value="1"/>
</dbReference>
<feature type="domain" description="Peptidase S26" evidence="7">
    <location>
        <begin position="25"/>
        <end position="182"/>
    </location>
</feature>
<protein>
    <recommendedName>
        <fullName evidence="4 6">Signal peptidase I</fullName>
        <ecNumber evidence="4 6">3.4.21.89</ecNumber>
    </recommendedName>
</protein>
<dbReference type="SUPFAM" id="SSF51306">
    <property type="entry name" value="LexA/Signal peptidase"/>
    <property type="match status" value="1"/>
</dbReference>
<name>A0ABV1F906_9FIRM</name>
<feature type="transmembrane region" description="Helical" evidence="6">
    <location>
        <begin position="21"/>
        <end position="45"/>
    </location>
</feature>
<dbReference type="GO" id="GO:0009003">
    <property type="term" value="F:signal peptidase activity"/>
    <property type="evidence" value="ECO:0007669"/>
    <property type="project" value="UniProtKB-EC"/>
</dbReference>
<comment type="subcellular location">
    <subcellularLocation>
        <location evidence="2">Cell membrane</location>
        <topology evidence="2">Single-pass type II membrane protein</topology>
    </subcellularLocation>
    <subcellularLocation>
        <location evidence="6">Membrane</location>
        <topology evidence="6">Single-pass type II membrane protein</topology>
    </subcellularLocation>
</comment>
<dbReference type="Pfam" id="PF10502">
    <property type="entry name" value="Peptidase_S26"/>
    <property type="match status" value="1"/>
</dbReference>
<dbReference type="RefSeq" id="WP_015523818.1">
    <property type="nucleotide sequence ID" value="NZ_JBBMEZ010000012.1"/>
</dbReference>
<dbReference type="EC" id="3.4.21.89" evidence="4 6"/>
<dbReference type="PROSITE" id="PS00761">
    <property type="entry name" value="SPASE_I_3"/>
    <property type="match status" value="1"/>
</dbReference>
<dbReference type="InterPro" id="IPR000223">
    <property type="entry name" value="Pept_S26A_signal_pept_1"/>
</dbReference>
<organism evidence="8 9">
    <name type="scientific">Ruminococcoides intestinale</name>
    <dbReference type="NCBI Taxonomy" id="3133162"/>
    <lineage>
        <taxon>Bacteria</taxon>
        <taxon>Bacillati</taxon>
        <taxon>Bacillota</taxon>
        <taxon>Clostridia</taxon>
        <taxon>Eubacteriales</taxon>
        <taxon>Oscillospiraceae</taxon>
        <taxon>Ruminococcoides</taxon>
    </lineage>
</organism>
<reference evidence="8 9" key="1">
    <citation type="submission" date="2024-03" db="EMBL/GenBank/DDBJ databases">
        <title>Human intestinal bacterial collection.</title>
        <authorList>
            <person name="Pauvert C."/>
            <person name="Hitch T.C.A."/>
            <person name="Clavel T."/>
        </authorList>
    </citation>
    <scope>NUCLEOTIDE SEQUENCE [LARGE SCALE GENOMIC DNA]</scope>
    <source>
        <strain evidence="8 9">CLA-JM-H38</strain>
    </source>
</reference>